<sequence length="48" mass="5628">MLLLCFPSSQPASSCYDMNIFFFSTHRLQMYMSVHGRNLSNRFGCPKY</sequence>
<dbReference type="AlphaFoldDB" id="A0A0A9G0Y2"/>
<dbReference type="EMBL" id="GBRH01179136">
    <property type="protein sequence ID" value="JAE18760.1"/>
    <property type="molecule type" value="Transcribed_RNA"/>
</dbReference>
<name>A0A0A9G0Y2_ARUDO</name>
<reference evidence="1" key="2">
    <citation type="journal article" date="2015" name="Data Brief">
        <title>Shoot transcriptome of the giant reed, Arundo donax.</title>
        <authorList>
            <person name="Barrero R.A."/>
            <person name="Guerrero F.D."/>
            <person name="Moolhuijzen P."/>
            <person name="Goolsby J.A."/>
            <person name="Tidwell J."/>
            <person name="Bellgard S.E."/>
            <person name="Bellgard M.I."/>
        </authorList>
    </citation>
    <scope>NUCLEOTIDE SEQUENCE</scope>
    <source>
        <tissue evidence="1">Shoot tissue taken approximately 20 cm above the soil surface</tissue>
    </source>
</reference>
<proteinExistence type="predicted"/>
<evidence type="ECO:0000313" key="1">
    <source>
        <dbReference type="EMBL" id="JAE18760.1"/>
    </source>
</evidence>
<reference evidence="1" key="1">
    <citation type="submission" date="2014-09" db="EMBL/GenBank/DDBJ databases">
        <authorList>
            <person name="Magalhaes I.L.F."/>
            <person name="Oliveira U."/>
            <person name="Santos F.R."/>
            <person name="Vidigal T.H.D.A."/>
            <person name="Brescovit A.D."/>
            <person name="Santos A.J."/>
        </authorList>
    </citation>
    <scope>NUCLEOTIDE SEQUENCE</scope>
    <source>
        <tissue evidence="1">Shoot tissue taken approximately 20 cm above the soil surface</tissue>
    </source>
</reference>
<accession>A0A0A9G0Y2</accession>
<organism evidence="1">
    <name type="scientific">Arundo donax</name>
    <name type="common">Giant reed</name>
    <name type="synonym">Donax arundinaceus</name>
    <dbReference type="NCBI Taxonomy" id="35708"/>
    <lineage>
        <taxon>Eukaryota</taxon>
        <taxon>Viridiplantae</taxon>
        <taxon>Streptophyta</taxon>
        <taxon>Embryophyta</taxon>
        <taxon>Tracheophyta</taxon>
        <taxon>Spermatophyta</taxon>
        <taxon>Magnoliopsida</taxon>
        <taxon>Liliopsida</taxon>
        <taxon>Poales</taxon>
        <taxon>Poaceae</taxon>
        <taxon>PACMAD clade</taxon>
        <taxon>Arundinoideae</taxon>
        <taxon>Arundineae</taxon>
        <taxon>Arundo</taxon>
    </lineage>
</organism>
<protein>
    <submittedName>
        <fullName evidence="1">Uncharacterized protein</fullName>
    </submittedName>
</protein>